<dbReference type="SUPFAM" id="SSF82784">
    <property type="entry name" value="OsmC-like"/>
    <property type="match status" value="1"/>
</dbReference>
<dbReference type="Pfam" id="PF02566">
    <property type="entry name" value="OsmC"/>
    <property type="match status" value="1"/>
</dbReference>
<sequence>MRNNLSLSGLSEFANEVREAPEEAEISYGVNLTWETATRSAVKTKPMKVGPHKVSRSFSWKVDEPRQLLGANHGPNPQELMLSGLGACIMVAFVVGATAKGVQLDSLEVDVEGDLNLSGFLGLGGEGPMGFPKIRYTLKVMADAPKDLLEEIHLQAVAHSPNAMTIANPVSLEGTLNVDTPE</sequence>
<dbReference type="Gene3D" id="3.30.300.20">
    <property type="match status" value="1"/>
</dbReference>
<dbReference type="InterPro" id="IPR036102">
    <property type="entry name" value="OsmC/Ohrsf"/>
</dbReference>
<keyword evidence="1" id="KW-0575">Peroxidase</keyword>
<reference evidence="2" key="1">
    <citation type="journal article" date="2019" name="Int. J. Syst. Evol. Microbiol.">
        <title>The Global Catalogue of Microorganisms (GCM) 10K type strain sequencing project: providing services to taxonomists for standard genome sequencing and annotation.</title>
        <authorList>
            <consortium name="The Broad Institute Genomics Platform"/>
            <consortium name="The Broad Institute Genome Sequencing Center for Infectious Disease"/>
            <person name="Wu L."/>
            <person name="Ma J."/>
        </authorList>
    </citation>
    <scope>NUCLEOTIDE SEQUENCE [LARGE SCALE GENOMIC DNA]</scope>
    <source>
        <strain evidence="2">KCTC 62164</strain>
    </source>
</reference>
<protein>
    <submittedName>
        <fullName evidence="1">OsmC family protein</fullName>
        <ecNumber evidence="1">1.11.1.-</ecNumber>
    </submittedName>
</protein>
<dbReference type="PANTHER" id="PTHR35368:SF1">
    <property type="entry name" value="HYDROPEROXIDE REDUCTASE"/>
    <property type="match status" value="1"/>
</dbReference>
<name>A0ABV7D521_9PROT</name>
<dbReference type="InterPro" id="IPR052924">
    <property type="entry name" value="OsmC/Ohr_hydroprdx_reductase"/>
</dbReference>
<dbReference type="PANTHER" id="PTHR35368">
    <property type="entry name" value="HYDROPEROXIDE REDUCTASE"/>
    <property type="match status" value="1"/>
</dbReference>
<gene>
    <name evidence="1" type="ORF">ACFOKA_09505</name>
</gene>
<keyword evidence="2" id="KW-1185">Reference proteome</keyword>
<dbReference type="EMBL" id="JBHRSL010000010">
    <property type="protein sequence ID" value="MFC3052138.1"/>
    <property type="molecule type" value="Genomic_DNA"/>
</dbReference>
<evidence type="ECO:0000313" key="2">
    <source>
        <dbReference type="Proteomes" id="UP001595444"/>
    </source>
</evidence>
<evidence type="ECO:0000313" key="1">
    <source>
        <dbReference type="EMBL" id="MFC3052138.1"/>
    </source>
</evidence>
<keyword evidence="1" id="KW-0560">Oxidoreductase</keyword>
<dbReference type="GO" id="GO:0004601">
    <property type="term" value="F:peroxidase activity"/>
    <property type="evidence" value="ECO:0007669"/>
    <property type="project" value="UniProtKB-KW"/>
</dbReference>
<comment type="caution">
    <text evidence="1">The sequence shown here is derived from an EMBL/GenBank/DDBJ whole genome shotgun (WGS) entry which is preliminary data.</text>
</comment>
<dbReference type="Proteomes" id="UP001595444">
    <property type="component" value="Unassembled WGS sequence"/>
</dbReference>
<organism evidence="1 2">
    <name type="scientific">Kordiimonas pumila</name>
    <dbReference type="NCBI Taxonomy" id="2161677"/>
    <lineage>
        <taxon>Bacteria</taxon>
        <taxon>Pseudomonadati</taxon>
        <taxon>Pseudomonadota</taxon>
        <taxon>Alphaproteobacteria</taxon>
        <taxon>Kordiimonadales</taxon>
        <taxon>Kordiimonadaceae</taxon>
        <taxon>Kordiimonas</taxon>
    </lineage>
</organism>
<dbReference type="RefSeq" id="WP_194214175.1">
    <property type="nucleotide sequence ID" value="NZ_CP061205.1"/>
</dbReference>
<dbReference type="InterPro" id="IPR003718">
    <property type="entry name" value="OsmC/Ohr_fam"/>
</dbReference>
<accession>A0ABV7D521</accession>
<proteinExistence type="predicted"/>
<dbReference type="EC" id="1.11.1.-" evidence="1"/>
<dbReference type="InterPro" id="IPR015946">
    <property type="entry name" value="KH_dom-like_a/b"/>
</dbReference>